<reference evidence="1 2" key="1">
    <citation type="submission" date="2021-03" db="EMBL/GenBank/DDBJ databases">
        <title>Sequencing the genomes of 1000 actinobacteria strains.</title>
        <authorList>
            <person name="Klenk H.-P."/>
        </authorList>
    </citation>
    <scope>NUCLEOTIDE SEQUENCE [LARGE SCALE GENOMIC DNA]</scope>
    <source>
        <strain evidence="1 2">DSM 44580</strain>
    </source>
</reference>
<gene>
    <name evidence="1" type="ORF">JOF53_000916</name>
</gene>
<proteinExistence type="predicted"/>
<accession>A0ABS5A747</accession>
<sequence length="32" mass="3695">MWLVVVVPAVLLVGPLLLERLERRVIGRGQRR</sequence>
<comment type="caution">
    <text evidence="1">The sequence shown here is derived from an EMBL/GenBank/DDBJ whole genome shotgun (WGS) entry which is preliminary data.</text>
</comment>
<name>A0ABS5A747_9PSEU</name>
<dbReference type="EMBL" id="JAGIOO010000001">
    <property type="protein sequence ID" value="MBP2472044.1"/>
    <property type="molecule type" value="Genomic_DNA"/>
</dbReference>
<protein>
    <submittedName>
        <fullName evidence="1">Uncharacterized protein</fullName>
    </submittedName>
</protein>
<organism evidence="1 2">
    <name type="scientific">Crossiella equi</name>
    <dbReference type="NCBI Taxonomy" id="130796"/>
    <lineage>
        <taxon>Bacteria</taxon>
        <taxon>Bacillati</taxon>
        <taxon>Actinomycetota</taxon>
        <taxon>Actinomycetes</taxon>
        <taxon>Pseudonocardiales</taxon>
        <taxon>Pseudonocardiaceae</taxon>
        <taxon>Crossiella</taxon>
    </lineage>
</organism>
<evidence type="ECO:0000313" key="2">
    <source>
        <dbReference type="Proteomes" id="UP001519363"/>
    </source>
</evidence>
<evidence type="ECO:0000313" key="1">
    <source>
        <dbReference type="EMBL" id="MBP2472044.1"/>
    </source>
</evidence>
<keyword evidence="2" id="KW-1185">Reference proteome</keyword>
<dbReference type="Proteomes" id="UP001519363">
    <property type="component" value="Unassembled WGS sequence"/>
</dbReference>